<gene>
    <name evidence="1" type="ORF">KGQ19_04365</name>
</gene>
<proteinExistence type="predicted"/>
<accession>A0ABS5KJJ9</accession>
<evidence type="ECO:0000313" key="2">
    <source>
        <dbReference type="Proteomes" id="UP000730482"/>
    </source>
</evidence>
<sequence>MKADPSCPRCGKRVRAPGLLATTWECDLHGAVHPLQPVQPPTVKELAETAANSQVPVWMPWPLPTGWEFTGVAYAGDEAGARATAVACAGPNPFGGVGELLLIAEEMGIGLGARFAGLEGPDPGEIFEQTAAHAKLYAAGRSTSMWNVPDTGDRAVFLGEAGGLWLWAVLWPHDAAHLMYDDLVLTDLRDAGSEIDRIPVGGLSARLMEM</sequence>
<dbReference type="RefSeq" id="WP_212007750.1">
    <property type="nucleotide sequence ID" value="NZ_JAAFYZ010000009.1"/>
</dbReference>
<dbReference type="InterPro" id="IPR046646">
    <property type="entry name" value="DUF6758"/>
</dbReference>
<comment type="caution">
    <text evidence="1">The sequence shown here is derived from an EMBL/GenBank/DDBJ whole genome shotgun (WGS) entry which is preliminary data.</text>
</comment>
<reference evidence="1 2" key="1">
    <citation type="submission" date="2020-02" db="EMBL/GenBank/DDBJ databases">
        <title>Acidophilic actinobacteria isolated from forest soil.</title>
        <authorList>
            <person name="Golinska P."/>
        </authorList>
    </citation>
    <scope>NUCLEOTIDE SEQUENCE [LARGE SCALE GENOMIC DNA]</scope>
    <source>
        <strain evidence="1 2">NL8</strain>
    </source>
</reference>
<dbReference type="Pfam" id="PF20544">
    <property type="entry name" value="DUF6758"/>
    <property type="match status" value="1"/>
</dbReference>
<dbReference type="Proteomes" id="UP000730482">
    <property type="component" value="Unassembled WGS sequence"/>
</dbReference>
<dbReference type="EMBL" id="JAAFYZ010000009">
    <property type="protein sequence ID" value="MBS2546095.1"/>
    <property type="molecule type" value="Genomic_DNA"/>
</dbReference>
<protein>
    <submittedName>
        <fullName evidence="1">Uncharacterized protein</fullName>
    </submittedName>
</protein>
<name>A0ABS5KJJ9_9ACTN</name>
<organism evidence="1 2">
    <name type="scientific">Catenulispora pinistramenti</name>
    <dbReference type="NCBI Taxonomy" id="2705254"/>
    <lineage>
        <taxon>Bacteria</taxon>
        <taxon>Bacillati</taxon>
        <taxon>Actinomycetota</taxon>
        <taxon>Actinomycetes</taxon>
        <taxon>Catenulisporales</taxon>
        <taxon>Catenulisporaceae</taxon>
        <taxon>Catenulispora</taxon>
    </lineage>
</organism>
<evidence type="ECO:0000313" key="1">
    <source>
        <dbReference type="EMBL" id="MBS2546095.1"/>
    </source>
</evidence>
<keyword evidence="2" id="KW-1185">Reference proteome</keyword>